<accession>A0AAE0C2A2</accession>
<gene>
    <name evidence="2" type="ORF">CYMTET_44039</name>
</gene>
<protein>
    <submittedName>
        <fullName evidence="2">Uncharacterized protein</fullName>
    </submittedName>
</protein>
<evidence type="ECO:0000256" key="1">
    <source>
        <dbReference type="SAM" id="MobiDB-lite"/>
    </source>
</evidence>
<feature type="compositionally biased region" description="Acidic residues" evidence="1">
    <location>
        <begin position="213"/>
        <end position="231"/>
    </location>
</feature>
<proteinExistence type="predicted"/>
<reference evidence="2 3" key="1">
    <citation type="journal article" date="2015" name="Genome Biol. Evol.">
        <title>Comparative Genomics of a Bacterivorous Green Alga Reveals Evolutionary Causalities and Consequences of Phago-Mixotrophic Mode of Nutrition.</title>
        <authorList>
            <person name="Burns J.A."/>
            <person name="Paasch A."/>
            <person name="Narechania A."/>
            <person name="Kim E."/>
        </authorList>
    </citation>
    <scope>NUCLEOTIDE SEQUENCE [LARGE SCALE GENOMIC DNA]</scope>
    <source>
        <strain evidence="2 3">PLY_AMNH</strain>
    </source>
</reference>
<keyword evidence="3" id="KW-1185">Reference proteome</keyword>
<comment type="caution">
    <text evidence="2">The sequence shown here is derived from an EMBL/GenBank/DDBJ whole genome shotgun (WGS) entry which is preliminary data.</text>
</comment>
<feature type="compositionally biased region" description="Acidic residues" evidence="1">
    <location>
        <begin position="247"/>
        <end position="267"/>
    </location>
</feature>
<dbReference type="Proteomes" id="UP001190700">
    <property type="component" value="Unassembled WGS sequence"/>
</dbReference>
<dbReference type="AlphaFoldDB" id="A0AAE0C2A2"/>
<dbReference type="EMBL" id="LGRX02029820">
    <property type="protein sequence ID" value="KAK3246424.1"/>
    <property type="molecule type" value="Genomic_DNA"/>
</dbReference>
<evidence type="ECO:0000313" key="2">
    <source>
        <dbReference type="EMBL" id="KAK3246424.1"/>
    </source>
</evidence>
<evidence type="ECO:0000313" key="3">
    <source>
        <dbReference type="Proteomes" id="UP001190700"/>
    </source>
</evidence>
<organism evidence="2 3">
    <name type="scientific">Cymbomonas tetramitiformis</name>
    <dbReference type="NCBI Taxonomy" id="36881"/>
    <lineage>
        <taxon>Eukaryota</taxon>
        <taxon>Viridiplantae</taxon>
        <taxon>Chlorophyta</taxon>
        <taxon>Pyramimonadophyceae</taxon>
        <taxon>Pyramimonadales</taxon>
        <taxon>Pyramimonadaceae</taxon>
        <taxon>Cymbomonas</taxon>
    </lineage>
</organism>
<sequence length="279" mass="31266">MTKEEFIPRHKNDVWRTRVNGSALGSVDVWSLLCGSALGRVEPPQEVHRDWREYLGQRFVKTTRTDSKYNKVNISEYHWFNYGVGEVIGPDGKQVLMADGSPQLQSHPGEVWMRKELNEKEPWVVLALRRNAPRDHSKWGKGLRTRDLPAVDGVLPITDPKFQLYHAPPPYYQGKIQDLHKLSKFLPDPAKAALYPPYVEGMLFKNNGSADAAVEEPEEPEEPEAPDELEEPVPAMPLATGLATAESSEDSSQSDDSGSESSDDDEPLAARLTRAKHAE</sequence>
<feature type="region of interest" description="Disordered" evidence="1">
    <location>
        <begin position="209"/>
        <end position="279"/>
    </location>
</feature>
<name>A0AAE0C2A2_9CHLO</name>